<dbReference type="Gramene" id="rna27475">
    <property type="protein sequence ID" value="RHN64641.1"/>
    <property type="gene ID" value="gene27475"/>
</dbReference>
<evidence type="ECO:0000313" key="3">
    <source>
        <dbReference type="Proteomes" id="UP000265566"/>
    </source>
</evidence>
<comment type="caution">
    <text evidence="2">The sequence shown here is derived from an EMBL/GenBank/DDBJ whole genome shotgun (WGS) entry which is preliminary data.</text>
</comment>
<evidence type="ECO:0000313" key="2">
    <source>
        <dbReference type="EMBL" id="RHN64641.1"/>
    </source>
</evidence>
<feature type="region of interest" description="Disordered" evidence="1">
    <location>
        <begin position="1"/>
        <end position="37"/>
    </location>
</feature>
<dbReference type="AlphaFoldDB" id="A0A396IIE4"/>
<accession>A0A396IIE4</accession>
<evidence type="ECO:0000256" key="1">
    <source>
        <dbReference type="SAM" id="MobiDB-lite"/>
    </source>
</evidence>
<reference evidence="3" key="1">
    <citation type="journal article" date="2018" name="Nat. Plants">
        <title>Whole-genome landscape of Medicago truncatula symbiotic genes.</title>
        <authorList>
            <person name="Pecrix Y."/>
            <person name="Staton S.E."/>
            <person name="Sallet E."/>
            <person name="Lelandais-Briere C."/>
            <person name="Moreau S."/>
            <person name="Carrere S."/>
            <person name="Blein T."/>
            <person name="Jardinaud M.F."/>
            <person name="Latrasse D."/>
            <person name="Zouine M."/>
            <person name="Zahm M."/>
            <person name="Kreplak J."/>
            <person name="Mayjonade B."/>
            <person name="Satge C."/>
            <person name="Perez M."/>
            <person name="Cauet S."/>
            <person name="Marande W."/>
            <person name="Chantry-Darmon C."/>
            <person name="Lopez-Roques C."/>
            <person name="Bouchez O."/>
            <person name="Berard A."/>
            <person name="Debelle F."/>
            <person name="Munos S."/>
            <person name="Bendahmane A."/>
            <person name="Berges H."/>
            <person name="Niebel A."/>
            <person name="Buitink J."/>
            <person name="Frugier F."/>
            <person name="Benhamed M."/>
            <person name="Crespi M."/>
            <person name="Gouzy J."/>
            <person name="Gamas P."/>
        </authorList>
    </citation>
    <scope>NUCLEOTIDE SEQUENCE [LARGE SCALE GENOMIC DNA]</scope>
    <source>
        <strain evidence="3">cv. Jemalong A17</strain>
    </source>
</reference>
<organism evidence="2 3">
    <name type="scientific">Medicago truncatula</name>
    <name type="common">Barrel medic</name>
    <name type="synonym">Medicago tribuloides</name>
    <dbReference type="NCBI Taxonomy" id="3880"/>
    <lineage>
        <taxon>Eukaryota</taxon>
        <taxon>Viridiplantae</taxon>
        <taxon>Streptophyta</taxon>
        <taxon>Embryophyta</taxon>
        <taxon>Tracheophyta</taxon>
        <taxon>Spermatophyta</taxon>
        <taxon>Magnoliopsida</taxon>
        <taxon>eudicotyledons</taxon>
        <taxon>Gunneridae</taxon>
        <taxon>Pentapetalae</taxon>
        <taxon>rosids</taxon>
        <taxon>fabids</taxon>
        <taxon>Fabales</taxon>
        <taxon>Fabaceae</taxon>
        <taxon>Papilionoideae</taxon>
        <taxon>50 kb inversion clade</taxon>
        <taxon>NPAAA clade</taxon>
        <taxon>Hologalegina</taxon>
        <taxon>IRL clade</taxon>
        <taxon>Trifolieae</taxon>
        <taxon>Medicago</taxon>
    </lineage>
</organism>
<proteinExistence type="predicted"/>
<name>A0A396IIE4_MEDTR</name>
<sequence>MAEVETGAEAEKKEEASEELKRHEKDLHEEDDSVKRREAATTVRMLAKENFGLKVLFVYEDVDVEGHVIG</sequence>
<gene>
    <name evidence="2" type="ORF">MtrunA17_Chr4g0071261</name>
</gene>
<protein>
    <submittedName>
        <fullName evidence="2">Uncharacterized protein</fullName>
    </submittedName>
</protein>
<feature type="compositionally biased region" description="Basic and acidic residues" evidence="1">
    <location>
        <begin position="9"/>
        <end position="37"/>
    </location>
</feature>
<dbReference type="Proteomes" id="UP000265566">
    <property type="component" value="Chromosome 4"/>
</dbReference>
<dbReference type="EMBL" id="PSQE01000004">
    <property type="protein sequence ID" value="RHN64641.1"/>
    <property type="molecule type" value="Genomic_DNA"/>
</dbReference>